<accession>T0BLP3</accession>
<gene>
    <name evidence="5" type="ORF">K1I37_08790</name>
</gene>
<dbReference type="SUPFAM" id="SSF46785">
    <property type="entry name" value="Winged helix' DNA-binding domain"/>
    <property type="match status" value="1"/>
</dbReference>
<dbReference type="OrthoDB" id="9803735at2"/>
<dbReference type="InterPro" id="IPR000847">
    <property type="entry name" value="LysR_HTH_N"/>
</dbReference>
<dbReference type="KEGG" id="aaco:K1I37_08790"/>
<dbReference type="AlphaFoldDB" id="T0BLP3"/>
<sequence>MTFDQLFAFLSVSRTKNYSATAKLLHLAQPAVTSRIKNLESELGTTLFQRFDGTLELTPAGRKLFDYAQKIVDLVQQAKVDVGQHSDEITIGATSTLAVHFVPKILGLLYERTERTKFIIRQGRSMNLLNLVLEGNLDMALMNNRIEHPDIVITELPESLRIVLVASADHPILAESNITIDVVRKYKLMQTQKRQGFWKFVDNRLKQYNVGLEADITVDNMEIAKEILLQTSFLTFMPYLSIEKELERGVLTCVYVENFPVLEFPIYLIHHQRSDKSRNVQLTRSLLGVTE</sequence>
<dbReference type="Gene3D" id="3.40.190.290">
    <property type="match status" value="1"/>
</dbReference>
<dbReference type="PANTHER" id="PTHR30126:SF40">
    <property type="entry name" value="HTH-TYPE TRANSCRIPTIONAL REGULATOR GLTR"/>
    <property type="match status" value="1"/>
</dbReference>
<accession>A0A9E7CZS3</accession>
<dbReference type="InterPro" id="IPR036388">
    <property type="entry name" value="WH-like_DNA-bd_sf"/>
</dbReference>
<evidence type="ECO:0000256" key="1">
    <source>
        <dbReference type="ARBA" id="ARBA00009437"/>
    </source>
</evidence>
<evidence type="ECO:0000256" key="3">
    <source>
        <dbReference type="ARBA" id="ARBA00023125"/>
    </source>
</evidence>
<keyword evidence="3" id="KW-0238">DNA-binding</keyword>
<reference evidence="6" key="1">
    <citation type="journal article" date="2022" name="G3 (Bethesda)">
        <title>Unveiling the complete genome sequence of Alicyclobacillus acidoterrestris DSM 3922T, a taint-producing strain.</title>
        <authorList>
            <person name="Leonardo I.C."/>
            <person name="Barreto Crespo M.T."/>
            <person name="Gaspar F.B."/>
        </authorList>
    </citation>
    <scope>NUCLEOTIDE SEQUENCE [LARGE SCALE GENOMIC DNA]</scope>
    <source>
        <strain evidence="6">DSM 3922</strain>
    </source>
</reference>
<dbReference type="InterPro" id="IPR036390">
    <property type="entry name" value="WH_DNA-bd_sf"/>
</dbReference>
<dbReference type="InterPro" id="IPR005119">
    <property type="entry name" value="LysR_subst-bd"/>
</dbReference>
<evidence type="ECO:0000313" key="6">
    <source>
        <dbReference type="Proteomes" id="UP000829401"/>
    </source>
</evidence>
<dbReference type="Pfam" id="PF00126">
    <property type="entry name" value="HTH_1"/>
    <property type="match status" value="1"/>
</dbReference>
<dbReference type="GO" id="GO:0000976">
    <property type="term" value="F:transcription cis-regulatory region binding"/>
    <property type="evidence" value="ECO:0007669"/>
    <property type="project" value="TreeGrafter"/>
</dbReference>
<proteinExistence type="inferred from homology"/>
<dbReference type="eggNOG" id="COG0583">
    <property type="taxonomic scope" value="Bacteria"/>
</dbReference>
<name>T0BLP3_ALIAG</name>
<protein>
    <submittedName>
        <fullName evidence="5">LysR family transcriptional regulator</fullName>
    </submittedName>
</protein>
<dbReference type="STRING" id="1356854.N007_16805"/>
<organism evidence="5 6">
    <name type="scientific">Alicyclobacillus acidoterrestris (strain ATCC 49025 / DSM 3922 / CIP 106132 / NCIMB 13137 / GD3B)</name>
    <dbReference type="NCBI Taxonomy" id="1356854"/>
    <lineage>
        <taxon>Bacteria</taxon>
        <taxon>Bacillati</taxon>
        <taxon>Bacillota</taxon>
        <taxon>Bacilli</taxon>
        <taxon>Bacillales</taxon>
        <taxon>Alicyclobacillaceae</taxon>
        <taxon>Alicyclobacillus</taxon>
    </lineage>
</organism>
<keyword evidence="6" id="KW-1185">Reference proteome</keyword>
<dbReference type="FunFam" id="1.10.10.10:FF:000001">
    <property type="entry name" value="LysR family transcriptional regulator"/>
    <property type="match status" value="1"/>
</dbReference>
<evidence type="ECO:0000256" key="2">
    <source>
        <dbReference type="ARBA" id="ARBA00023015"/>
    </source>
</evidence>
<dbReference type="Gene3D" id="1.10.10.10">
    <property type="entry name" value="Winged helix-like DNA-binding domain superfamily/Winged helix DNA-binding domain"/>
    <property type="match status" value="1"/>
</dbReference>
<evidence type="ECO:0000256" key="4">
    <source>
        <dbReference type="ARBA" id="ARBA00023163"/>
    </source>
</evidence>
<dbReference type="EMBL" id="CP080467">
    <property type="protein sequence ID" value="UNO50526.1"/>
    <property type="molecule type" value="Genomic_DNA"/>
</dbReference>
<dbReference type="CDD" id="cd05466">
    <property type="entry name" value="PBP2_LTTR_substrate"/>
    <property type="match status" value="1"/>
</dbReference>
<keyword evidence="2" id="KW-0805">Transcription regulation</keyword>
<comment type="similarity">
    <text evidence="1">Belongs to the LysR transcriptional regulatory family.</text>
</comment>
<dbReference type="GO" id="GO:0003700">
    <property type="term" value="F:DNA-binding transcription factor activity"/>
    <property type="evidence" value="ECO:0007669"/>
    <property type="project" value="InterPro"/>
</dbReference>
<dbReference type="RefSeq" id="WP_021298496.1">
    <property type="nucleotide sequence ID" value="NZ_AURB01000192.1"/>
</dbReference>
<dbReference type="PROSITE" id="PS50931">
    <property type="entry name" value="HTH_LYSR"/>
    <property type="match status" value="1"/>
</dbReference>
<dbReference type="SUPFAM" id="SSF53850">
    <property type="entry name" value="Periplasmic binding protein-like II"/>
    <property type="match status" value="1"/>
</dbReference>
<dbReference type="Pfam" id="PF03466">
    <property type="entry name" value="LysR_substrate"/>
    <property type="match status" value="1"/>
</dbReference>
<dbReference type="PRINTS" id="PR00039">
    <property type="entry name" value="HTHLYSR"/>
</dbReference>
<dbReference type="PANTHER" id="PTHR30126">
    <property type="entry name" value="HTH-TYPE TRANSCRIPTIONAL REGULATOR"/>
    <property type="match status" value="1"/>
</dbReference>
<dbReference type="Proteomes" id="UP000829401">
    <property type="component" value="Chromosome"/>
</dbReference>
<evidence type="ECO:0000313" key="5">
    <source>
        <dbReference type="EMBL" id="UNO50526.1"/>
    </source>
</evidence>
<keyword evidence="4" id="KW-0804">Transcription</keyword>